<dbReference type="eggNOG" id="KOG4444">
    <property type="taxonomic scope" value="Eukaryota"/>
</dbReference>
<dbReference type="EMBL" id="GG666480">
    <property type="protein sequence ID" value="EEN65636.1"/>
    <property type="molecule type" value="Genomic_DNA"/>
</dbReference>
<evidence type="ECO:0000256" key="4">
    <source>
        <dbReference type="ARBA" id="ARBA00025338"/>
    </source>
</evidence>
<gene>
    <name evidence="6" type="ORF">BRAFLDRAFT_125038</name>
</gene>
<comment type="function">
    <text evidence="4">Involved in peroxisome biosynthesis and integrity. Assembles membrane vesicles before the matrix proteins are translocated. As a docking factor for PEX19, is necessary for the import of peroxisomal membrane proteins in the peroxisomes.</text>
</comment>
<evidence type="ECO:0000256" key="5">
    <source>
        <dbReference type="ARBA" id="ARBA00029630"/>
    </source>
</evidence>
<proteinExistence type="predicted"/>
<accession>C3Y196</accession>
<dbReference type="InParanoid" id="C3Y196"/>
<dbReference type="PANTHER" id="PTHR28080:SF1">
    <property type="entry name" value="PEROXISOMAL BIOGENESIS FACTOR 3"/>
    <property type="match status" value="1"/>
</dbReference>
<evidence type="ECO:0000256" key="1">
    <source>
        <dbReference type="ARBA" id="ARBA00011494"/>
    </source>
</evidence>
<comment type="subunit">
    <text evidence="1">Interacts with PEX19.</text>
</comment>
<name>C3Y196_BRAFL</name>
<dbReference type="AlphaFoldDB" id="C3Y196"/>
<dbReference type="PANTHER" id="PTHR28080">
    <property type="entry name" value="PEROXISOMAL BIOGENESIS FACTOR 3"/>
    <property type="match status" value="1"/>
</dbReference>
<keyword evidence="3" id="KW-0962">Peroxisome biogenesis</keyword>
<protein>
    <recommendedName>
        <fullName evidence="2">Peroxisomal biogenesis factor 3</fullName>
    </recommendedName>
    <alternativeName>
        <fullName evidence="5">Peroxisomal assembly protein PEX3</fullName>
    </alternativeName>
</protein>
<dbReference type="InterPro" id="IPR006966">
    <property type="entry name" value="Peroxin-3"/>
</dbReference>
<evidence type="ECO:0000313" key="6">
    <source>
        <dbReference type="EMBL" id="EEN65636.1"/>
    </source>
</evidence>
<evidence type="ECO:0000256" key="3">
    <source>
        <dbReference type="ARBA" id="ARBA00022593"/>
    </source>
</evidence>
<dbReference type="GO" id="GO:0005778">
    <property type="term" value="C:peroxisomal membrane"/>
    <property type="evidence" value="ECO:0007669"/>
    <property type="project" value="InterPro"/>
</dbReference>
<dbReference type="Pfam" id="PF04882">
    <property type="entry name" value="Peroxin-3"/>
    <property type="match status" value="2"/>
</dbReference>
<organism>
    <name type="scientific">Branchiostoma floridae</name>
    <name type="common">Florida lancelet</name>
    <name type="synonym">Amphioxus</name>
    <dbReference type="NCBI Taxonomy" id="7739"/>
    <lineage>
        <taxon>Eukaryota</taxon>
        <taxon>Metazoa</taxon>
        <taxon>Chordata</taxon>
        <taxon>Cephalochordata</taxon>
        <taxon>Leptocardii</taxon>
        <taxon>Amphioxiformes</taxon>
        <taxon>Branchiostomatidae</taxon>
        <taxon>Branchiostoma</taxon>
    </lineage>
</organism>
<reference evidence="6" key="1">
    <citation type="journal article" date="2008" name="Nature">
        <title>The amphioxus genome and the evolution of the chordate karyotype.</title>
        <authorList>
            <consortium name="US DOE Joint Genome Institute (JGI-PGF)"/>
            <person name="Putnam N.H."/>
            <person name="Butts T."/>
            <person name="Ferrier D.E.K."/>
            <person name="Furlong R.F."/>
            <person name="Hellsten U."/>
            <person name="Kawashima T."/>
            <person name="Robinson-Rechavi M."/>
            <person name="Shoguchi E."/>
            <person name="Terry A."/>
            <person name="Yu J.-K."/>
            <person name="Benito-Gutierrez E.L."/>
            <person name="Dubchak I."/>
            <person name="Garcia-Fernandez J."/>
            <person name="Gibson-Brown J.J."/>
            <person name="Grigoriev I.V."/>
            <person name="Horton A.C."/>
            <person name="de Jong P.J."/>
            <person name="Jurka J."/>
            <person name="Kapitonov V.V."/>
            <person name="Kohara Y."/>
            <person name="Kuroki Y."/>
            <person name="Lindquist E."/>
            <person name="Lucas S."/>
            <person name="Osoegawa K."/>
            <person name="Pennacchio L.A."/>
            <person name="Salamov A.A."/>
            <person name="Satou Y."/>
            <person name="Sauka-Spengler T."/>
            <person name="Schmutz J."/>
            <person name="Shin-I T."/>
            <person name="Toyoda A."/>
            <person name="Bronner-Fraser M."/>
            <person name="Fujiyama A."/>
            <person name="Holland L.Z."/>
            <person name="Holland P.W.H."/>
            <person name="Satoh N."/>
            <person name="Rokhsar D.S."/>
        </authorList>
    </citation>
    <scope>NUCLEOTIDE SEQUENCE [LARGE SCALE GENOMIC DNA]</scope>
    <source>
        <strain evidence="6">S238N-H82</strain>
        <tissue evidence="6">Testes</tissue>
    </source>
</reference>
<evidence type="ECO:0000256" key="2">
    <source>
        <dbReference type="ARBA" id="ARBA00014294"/>
    </source>
</evidence>
<dbReference type="STRING" id="7739.C3Y196"/>
<sequence length="373" mass="42132">MLGAVWNFIKRHKKKLIFAGVVVGGAVFLGKYAETKLRELQEKEMAEQLENARKKHHFDNNQRTCNMTVLSMIPSLRETLMQRINTEELVAKLKSKPPNKVELWEDLKIDSFTRVLVALYGTCILVVLLRVQLNIIGGYMYLDSLLNLNGASKEVVQAPREIQERYLASIQYLLGDGLTLLISDTRQAVQEVIGSLSLRQELSLEEVHQAVWKVRREVERAPEDGLDITGRSASTSGLTKYMLPEEEEEKLDQASSLSQDDQVLQKLLSETRDMIESIDFQTVLSKCLEASFTRLCDESVITSTSLARDFKPHNEVTLPMAKVIPVMNGQIHQICSDSPNKYVQELLLMECVKDFAANVYEAFSQAQEPPGLA</sequence>
<dbReference type="GO" id="GO:0007031">
    <property type="term" value="P:peroxisome organization"/>
    <property type="evidence" value="ECO:0007669"/>
    <property type="project" value="UniProtKB-KW"/>
</dbReference>